<proteinExistence type="predicted"/>
<organism evidence="1 2">
    <name type="scientific">Fistulifera solaris</name>
    <name type="common">Oleaginous diatom</name>
    <dbReference type="NCBI Taxonomy" id="1519565"/>
    <lineage>
        <taxon>Eukaryota</taxon>
        <taxon>Sar</taxon>
        <taxon>Stramenopiles</taxon>
        <taxon>Ochrophyta</taxon>
        <taxon>Bacillariophyta</taxon>
        <taxon>Bacillariophyceae</taxon>
        <taxon>Bacillariophycidae</taxon>
        <taxon>Naviculales</taxon>
        <taxon>Naviculaceae</taxon>
        <taxon>Fistulifera</taxon>
    </lineage>
</organism>
<protein>
    <submittedName>
        <fullName evidence="1">Uncharacterized protein</fullName>
    </submittedName>
</protein>
<dbReference type="Proteomes" id="UP000198406">
    <property type="component" value="Unassembled WGS sequence"/>
</dbReference>
<comment type="caution">
    <text evidence="1">The sequence shown here is derived from an EMBL/GenBank/DDBJ whole genome shotgun (WGS) entry which is preliminary data.</text>
</comment>
<sequence length="484" mass="55552">MIRLVMGFVIDGNQRIDFERGFGKPFDEDQVPARRIWGDLDETFMAMIFPELVGICKAAPFDSLPDRSHIMVVIDLFQRHVKDDPKKPVPIALTFGVHALLMSIYVLQGQGDLARLADYSKKSYNTLFEQMKTMVDRSKAPENSPDFYEYVVMYASLEAYAKSHYSVKAGGYQAAADHEKAVMLAFWNPLIAGEYMLYATFICSIGLVPSTVDSLGQLKLALHLYNGLKVCNPAFDVPLLEYLDKLFRTTKAVWMGGKPDKGSCYKVFWMSFGMSAHRAARLTASEHVGNKDVLLEEKPREFSIFPEEFSSSYRRLGLHDFRCKKAFSVKETVAAKQRNDFLDDFRARISHMGWGNTIQDHSLTHRELSVTRENANVSPALFDTKFIMDGLMQDWGHILLSVDKDNTKRLKPEYNIVEIAVFTKSFFEKVDKRRFVFFVEETVVTKRIYHNPLEVPYPYGRTGRTKRDPLEAYWYHGHSKRGPE</sequence>
<evidence type="ECO:0000313" key="2">
    <source>
        <dbReference type="Proteomes" id="UP000198406"/>
    </source>
</evidence>
<accession>A0A1Z5KT05</accession>
<evidence type="ECO:0000313" key="1">
    <source>
        <dbReference type="EMBL" id="GAX29225.1"/>
    </source>
</evidence>
<dbReference type="AlphaFoldDB" id="A0A1Z5KT05"/>
<reference evidence="1 2" key="1">
    <citation type="journal article" date="2015" name="Plant Cell">
        <title>Oil accumulation by the oleaginous diatom Fistulifera solaris as revealed by the genome and transcriptome.</title>
        <authorList>
            <person name="Tanaka T."/>
            <person name="Maeda Y."/>
            <person name="Veluchamy A."/>
            <person name="Tanaka M."/>
            <person name="Abida H."/>
            <person name="Marechal E."/>
            <person name="Bowler C."/>
            <person name="Muto M."/>
            <person name="Sunaga Y."/>
            <person name="Tanaka M."/>
            <person name="Yoshino T."/>
            <person name="Taniguchi T."/>
            <person name="Fukuda Y."/>
            <person name="Nemoto M."/>
            <person name="Matsumoto M."/>
            <person name="Wong P.S."/>
            <person name="Aburatani S."/>
            <person name="Fujibuchi W."/>
        </authorList>
    </citation>
    <scope>NUCLEOTIDE SEQUENCE [LARGE SCALE GENOMIC DNA]</scope>
    <source>
        <strain evidence="1 2">JPCC DA0580</strain>
    </source>
</reference>
<dbReference type="InParanoid" id="A0A1Z5KT05"/>
<dbReference type="EMBL" id="BDSP01000286">
    <property type="protein sequence ID" value="GAX29225.1"/>
    <property type="molecule type" value="Genomic_DNA"/>
</dbReference>
<dbReference type="OrthoDB" id="42854at2759"/>
<keyword evidence="2" id="KW-1185">Reference proteome</keyword>
<name>A0A1Z5KT05_FISSO</name>
<gene>
    <name evidence="1" type="ORF">FisN_28Lu080</name>
</gene>